<reference evidence="2" key="1">
    <citation type="submission" date="2021-02" db="EMBL/GenBank/DDBJ databases">
        <authorList>
            <person name="Nowell W R."/>
        </authorList>
    </citation>
    <scope>NUCLEOTIDE SEQUENCE</scope>
</reference>
<dbReference type="EMBL" id="CAJOBC010092038">
    <property type="protein sequence ID" value="CAF4405925.1"/>
    <property type="molecule type" value="Genomic_DNA"/>
</dbReference>
<sequence>MRSNPAVAKHLNSISHSQSGKSRREETKSVYGAYLISDKKLVTYSGPTFLAIRSALHDSTTISSHLHNLLLILPHDFYDSHLDDDGETIDGVLETETFGREVWNELIIDGHLVAAQYEPPDYDDNELAMTDVDLH</sequence>
<evidence type="ECO:0000313" key="2">
    <source>
        <dbReference type="EMBL" id="CAF4405925.1"/>
    </source>
</evidence>
<name>A0A8S2VSB5_9BILA</name>
<accession>A0A8S2VSB5</accession>
<protein>
    <submittedName>
        <fullName evidence="2">Uncharacterized protein</fullName>
    </submittedName>
</protein>
<feature type="region of interest" description="Disordered" evidence="1">
    <location>
        <begin position="1"/>
        <end position="25"/>
    </location>
</feature>
<dbReference type="PANTHER" id="PTHR46954:SF1">
    <property type="entry name" value="C2H2-TYPE DOMAIN-CONTAINING PROTEIN"/>
    <property type="match status" value="1"/>
</dbReference>
<evidence type="ECO:0000256" key="1">
    <source>
        <dbReference type="SAM" id="MobiDB-lite"/>
    </source>
</evidence>
<dbReference type="AlphaFoldDB" id="A0A8S2VSB5"/>
<comment type="caution">
    <text evidence="2">The sequence shown here is derived from an EMBL/GenBank/DDBJ whole genome shotgun (WGS) entry which is preliminary data.</text>
</comment>
<dbReference type="PANTHER" id="PTHR46954">
    <property type="entry name" value="C2H2-TYPE DOMAIN-CONTAINING PROTEIN"/>
    <property type="match status" value="1"/>
</dbReference>
<organism evidence="2 3">
    <name type="scientific">Didymodactylos carnosus</name>
    <dbReference type="NCBI Taxonomy" id="1234261"/>
    <lineage>
        <taxon>Eukaryota</taxon>
        <taxon>Metazoa</taxon>
        <taxon>Spiralia</taxon>
        <taxon>Gnathifera</taxon>
        <taxon>Rotifera</taxon>
        <taxon>Eurotatoria</taxon>
        <taxon>Bdelloidea</taxon>
        <taxon>Philodinida</taxon>
        <taxon>Philodinidae</taxon>
        <taxon>Didymodactylos</taxon>
    </lineage>
</organism>
<gene>
    <name evidence="2" type="ORF">SRO942_LOCUS39719</name>
</gene>
<evidence type="ECO:0000313" key="3">
    <source>
        <dbReference type="Proteomes" id="UP000681722"/>
    </source>
</evidence>
<proteinExistence type="predicted"/>
<dbReference type="Proteomes" id="UP000681722">
    <property type="component" value="Unassembled WGS sequence"/>
</dbReference>